<dbReference type="EMBL" id="MJEL01000014">
    <property type="protein sequence ID" value="OEH97261.1"/>
    <property type="molecule type" value="Genomic_DNA"/>
</dbReference>
<dbReference type="Proteomes" id="UP000852880">
    <property type="component" value="Unassembled WGS sequence"/>
</dbReference>
<dbReference type="AlphaFoldDB" id="A0A3F3ID89"/>
<name>A0A3F3ID89_SALER</name>
<evidence type="ECO:0000313" key="1">
    <source>
        <dbReference type="EMBL" id="OEH97261.1"/>
    </source>
</evidence>
<reference evidence="1" key="1">
    <citation type="submission" date="2016-09" db="EMBL/GenBank/DDBJ databases">
        <title>Whole Genome Sequencing of Salmonella enterica subsp. enterica serovar Nottingham.</title>
        <authorList>
            <person name="Zheng J."/>
            <person name="Wang H."/>
        </authorList>
    </citation>
    <scope>NUCLEOTIDE SEQUENCE [LARGE SCALE GENOMIC DNA]</scope>
    <source>
        <strain evidence="1">CFSAN055411</strain>
    </source>
</reference>
<proteinExistence type="predicted"/>
<comment type="caution">
    <text evidence="1">The sequence shown here is derived from an EMBL/GenBank/DDBJ whole genome shotgun (WGS) entry which is preliminary data.</text>
</comment>
<sequence length="161" mass="18660">MSNLLIDAIKSRLEKEICPNLLIQGPSEDERDTDVKLYVPTIFKGFLPPKSAPDPNKPPEFPHIIIRPTEGGMQPDMDTVRVKFLLGGFCEDPTGYEWLMIVLGRMAKDFQEKPVLDMQYEFQNDIHWKLFDDQPYPFWVMEAIGSWSVIKPQNTQFQDDL</sequence>
<organism evidence="1">
    <name type="scientific">Salmonella enterica</name>
    <name type="common">Salmonella choleraesuis</name>
    <dbReference type="NCBI Taxonomy" id="28901"/>
    <lineage>
        <taxon>Bacteria</taxon>
        <taxon>Pseudomonadati</taxon>
        <taxon>Pseudomonadota</taxon>
        <taxon>Gammaproteobacteria</taxon>
        <taxon>Enterobacterales</taxon>
        <taxon>Enterobacteriaceae</taxon>
        <taxon>Salmonella</taxon>
    </lineage>
</organism>
<protein>
    <submittedName>
        <fullName evidence="1">Uncharacterized protein</fullName>
    </submittedName>
</protein>
<accession>A0A3F3ID89</accession>
<dbReference type="RefSeq" id="WP_023220971.1">
    <property type="nucleotide sequence ID" value="NZ_MJEL01000014.1"/>
</dbReference>
<gene>
    <name evidence="1" type="ORF">BH006_20785</name>
</gene>